<dbReference type="Pfam" id="PF03352">
    <property type="entry name" value="Adenine_glyco"/>
    <property type="match status" value="1"/>
</dbReference>
<dbReference type="GeneID" id="69985010"/>
<dbReference type="Proteomes" id="UP000886607">
    <property type="component" value="Unassembled WGS sequence"/>
</dbReference>
<dbReference type="EMBL" id="BKBQ01000016">
    <property type="protein sequence ID" value="GEQ54389.1"/>
    <property type="molecule type" value="Genomic_DNA"/>
</dbReference>
<name>A0AAN4RKT9_9ENTE</name>
<dbReference type="RefSeq" id="WP_124005593.1">
    <property type="nucleotide sequence ID" value="NZ_BJYN01000015.1"/>
</dbReference>
<keyword evidence="1" id="KW-0862">Zinc</keyword>
<dbReference type="InterPro" id="IPR011257">
    <property type="entry name" value="DNA_glycosylase"/>
</dbReference>
<organism evidence="3 4">
    <name type="scientific">Tetragenococcus koreensis</name>
    <dbReference type="NCBI Taxonomy" id="290335"/>
    <lineage>
        <taxon>Bacteria</taxon>
        <taxon>Bacillati</taxon>
        <taxon>Bacillota</taxon>
        <taxon>Bacilli</taxon>
        <taxon>Lactobacillales</taxon>
        <taxon>Enterococcaceae</taxon>
        <taxon>Tetragenococcus</taxon>
    </lineage>
</organism>
<dbReference type="EMBL" id="BKBO01000016">
    <property type="protein sequence ID" value="GEQ49337.1"/>
    <property type="molecule type" value="Genomic_DNA"/>
</dbReference>
<evidence type="ECO:0000313" key="2">
    <source>
        <dbReference type="EMBL" id="GEQ49337.1"/>
    </source>
</evidence>
<reference evidence="3" key="2">
    <citation type="journal article" date="2020" name="Int. Dairy J.">
        <title>Lactic acid bacterial diversity in Brie cheese focusing on salt concentration and pH of isolation medium and characterisation of halophilic and alkaliphilic lactic acid bacterial isolates.</title>
        <authorList>
            <person name="Unno R."/>
            <person name="Matsutani M."/>
            <person name="Suzuki T."/>
            <person name="Kodama K."/>
            <person name="Matsushita H."/>
            <person name="Yamasato K."/>
            <person name="Koizumi Y."/>
            <person name="Ishikawa M."/>
        </authorList>
    </citation>
    <scope>NUCLEOTIDE SEQUENCE</scope>
    <source>
        <strain evidence="3">7C1</strain>
        <strain evidence="2">8C4</strain>
    </source>
</reference>
<dbReference type="SUPFAM" id="SSF48150">
    <property type="entry name" value="DNA-glycosylase"/>
    <property type="match status" value="1"/>
</dbReference>
<feature type="binding site" evidence="1">
    <location>
        <position position="5"/>
    </location>
    <ligand>
        <name>Zn(2+)</name>
        <dbReference type="ChEBI" id="CHEBI:29105"/>
    </ligand>
</feature>
<dbReference type="AlphaFoldDB" id="A0AAN4RKT9"/>
<feature type="binding site" evidence="1">
    <location>
        <position position="180"/>
    </location>
    <ligand>
        <name>Zn(2+)</name>
        <dbReference type="ChEBI" id="CHEBI:29105"/>
    </ligand>
</feature>
<keyword evidence="5" id="KW-1185">Reference proteome</keyword>
<dbReference type="GO" id="GO:0006284">
    <property type="term" value="P:base-excision repair"/>
    <property type="evidence" value="ECO:0007669"/>
    <property type="project" value="InterPro"/>
</dbReference>
<dbReference type="InterPro" id="IPR052891">
    <property type="entry name" value="DNA-3mA_glycosylase"/>
</dbReference>
<reference evidence="3" key="1">
    <citation type="submission" date="2019-08" db="EMBL/GenBank/DDBJ databases">
        <authorList>
            <person name="Ishikawa M."/>
            <person name="Suzuki T."/>
            <person name="Matsutani M."/>
        </authorList>
    </citation>
    <scope>NUCLEOTIDE SEQUENCE</scope>
    <source>
        <strain evidence="3">7C1</strain>
        <strain evidence="2">8C4</strain>
    </source>
</reference>
<dbReference type="PANTHER" id="PTHR30037:SF4">
    <property type="entry name" value="DNA-3-METHYLADENINE GLYCOSYLASE I"/>
    <property type="match status" value="1"/>
</dbReference>
<evidence type="ECO:0000256" key="1">
    <source>
        <dbReference type="PIRSR" id="PIRSR605019-1"/>
    </source>
</evidence>
<feature type="binding site" evidence="1">
    <location>
        <position position="18"/>
    </location>
    <ligand>
        <name>Zn(2+)</name>
        <dbReference type="ChEBI" id="CHEBI:29105"/>
    </ligand>
</feature>
<sequence length="188" mass="21951">MVIRCDWAATSSLMQDYHDHEWGKPTHNEKELYELLVLESMQAGLSWSTVLDKRENFRTAFDQFDYQKIAHYDENKIAELLANPQIIRNRLKIRAAVNNAQIFLKVQENYGSFAAYIWSFVEDKPIVNHWQTFSEVPATTDLSNQISKELKKLGFKFVGPTIIYSFMQGIGMINDHLEDCSFKYETKL</sequence>
<keyword evidence="1" id="KW-0479">Metal-binding</keyword>
<dbReference type="Proteomes" id="UP000886597">
    <property type="component" value="Unassembled WGS sequence"/>
</dbReference>
<gene>
    <name evidence="3" type="primary">tag</name>
    <name evidence="2" type="ORF">TK11N_11890</name>
    <name evidence="3" type="ORF">TK2N_12330</name>
</gene>
<evidence type="ECO:0000313" key="3">
    <source>
        <dbReference type="EMBL" id="GEQ54389.1"/>
    </source>
</evidence>
<accession>A0AAN4RKT9</accession>
<feature type="binding site" evidence="1">
    <location>
        <position position="176"/>
    </location>
    <ligand>
        <name>Zn(2+)</name>
        <dbReference type="ChEBI" id="CHEBI:29105"/>
    </ligand>
</feature>
<dbReference type="Gene3D" id="1.10.340.30">
    <property type="entry name" value="Hypothetical protein, domain 2"/>
    <property type="match status" value="1"/>
</dbReference>
<proteinExistence type="predicted"/>
<dbReference type="InterPro" id="IPR005019">
    <property type="entry name" value="Adenine_glyco"/>
</dbReference>
<evidence type="ECO:0000313" key="5">
    <source>
        <dbReference type="Proteomes" id="UP000886607"/>
    </source>
</evidence>
<protein>
    <submittedName>
        <fullName evidence="3">DNA-3-methyladenine glycosylase I</fullName>
    </submittedName>
</protein>
<dbReference type="GO" id="GO:0046872">
    <property type="term" value="F:metal ion binding"/>
    <property type="evidence" value="ECO:0007669"/>
    <property type="project" value="UniProtKB-KW"/>
</dbReference>
<dbReference type="KEGG" id="tkr:C7K43_03545"/>
<dbReference type="PANTHER" id="PTHR30037">
    <property type="entry name" value="DNA-3-METHYLADENINE GLYCOSYLASE 1"/>
    <property type="match status" value="1"/>
</dbReference>
<dbReference type="GO" id="GO:0008725">
    <property type="term" value="F:DNA-3-methyladenine glycosylase activity"/>
    <property type="evidence" value="ECO:0007669"/>
    <property type="project" value="InterPro"/>
</dbReference>
<comment type="caution">
    <text evidence="3">The sequence shown here is derived from an EMBL/GenBank/DDBJ whole genome shotgun (WGS) entry which is preliminary data.</text>
</comment>
<evidence type="ECO:0000313" key="4">
    <source>
        <dbReference type="Proteomes" id="UP000886597"/>
    </source>
</evidence>